<dbReference type="EMBL" id="ML994612">
    <property type="protein sequence ID" value="KAF2193892.1"/>
    <property type="molecule type" value="Genomic_DNA"/>
</dbReference>
<protein>
    <recommendedName>
        <fullName evidence="1">DDE-1 domain-containing protein</fullName>
    </recommendedName>
</protein>
<evidence type="ECO:0000259" key="1">
    <source>
        <dbReference type="Pfam" id="PF03184"/>
    </source>
</evidence>
<name>A0A6A6ESB3_9PEZI</name>
<accession>A0A6A6ESB3</accession>
<dbReference type="Proteomes" id="UP000800200">
    <property type="component" value="Unassembled WGS sequence"/>
</dbReference>
<gene>
    <name evidence="2" type="ORF">K469DRAFT_548811</name>
</gene>
<dbReference type="InterPro" id="IPR004875">
    <property type="entry name" value="DDE_SF_endonuclease_dom"/>
</dbReference>
<dbReference type="GO" id="GO:0003676">
    <property type="term" value="F:nucleic acid binding"/>
    <property type="evidence" value="ECO:0007669"/>
    <property type="project" value="InterPro"/>
</dbReference>
<proteinExistence type="predicted"/>
<sequence length="222" mass="25077">RIWPFLLPSHTTHILQPLDVAVFQPFKYYHKKHVETETRLGCDNFNKVEFLHAIQDVRKKTYKPGTIQSAFKQAGLWPYNLSIVLSKLKTVDRPQTPLPSLPLEAVLSPPTPCKAWQLDEFARKHMYGVDPEIGQWGILPGRFSKFQKGAVAAALDREKASEELVQVNVATSARKKRQKGDQRHIQKGGTICVYDARLRVAGREEEGARKKGRATAKGKPKA</sequence>
<dbReference type="Pfam" id="PF03184">
    <property type="entry name" value="DDE_1"/>
    <property type="match status" value="1"/>
</dbReference>
<feature type="non-terminal residue" evidence="2">
    <location>
        <position position="1"/>
    </location>
</feature>
<organism evidence="2 3">
    <name type="scientific">Zopfia rhizophila CBS 207.26</name>
    <dbReference type="NCBI Taxonomy" id="1314779"/>
    <lineage>
        <taxon>Eukaryota</taxon>
        <taxon>Fungi</taxon>
        <taxon>Dikarya</taxon>
        <taxon>Ascomycota</taxon>
        <taxon>Pezizomycotina</taxon>
        <taxon>Dothideomycetes</taxon>
        <taxon>Dothideomycetes incertae sedis</taxon>
        <taxon>Zopfiaceae</taxon>
        <taxon>Zopfia</taxon>
    </lineage>
</organism>
<evidence type="ECO:0000313" key="3">
    <source>
        <dbReference type="Proteomes" id="UP000800200"/>
    </source>
</evidence>
<dbReference type="OrthoDB" id="5425161at2759"/>
<keyword evidence="3" id="KW-1185">Reference proteome</keyword>
<dbReference type="AlphaFoldDB" id="A0A6A6ESB3"/>
<feature type="domain" description="DDE-1" evidence="1">
    <location>
        <begin position="4"/>
        <end position="71"/>
    </location>
</feature>
<reference evidence="2" key="1">
    <citation type="journal article" date="2020" name="Stud. Mycol.">
        <title>101 Dothideomycetes genomes: a test case for predicting lifestyles and emergence of pathogens.</title>
        <authorList>
            <person name="Haridas S."/>
            <person name="Albert R."/>
            <person name="Binder M."/>
            <person name="Bloem J."/>
            <person name="Labutti K."/>
            <person name="Salamov A."/>
            <person name="Andreopoulos B."/>
            <person name="Baker S."/>
            <person name="Barry K."/>
            <person name="Bills G."/>
            <person name="Bluhm B."/>
            <person name="Cannon C."/>
            <person name="Castanera R."/>
            <person name="Culley D."/>
            <person name="Daum C."/>
            <person name="Ezra D."/>
            <person name="Gonzalez J."/>
            <person name="Henrissat B."/>
            <person name="Kuo A."/>
            <person name="Liang C."/>
            <person name="Lipzen A."/>
            <person name="Lutzoni F."/>
            <person name="Magnuson J."/>
            <person name="Mondo S."/>
            <person name="Nolan M."/>
            <person name="Ohm R."/>
            <person name="Pangilinan J."/>
            <person name="Park H.-J."/>
            <person name="Ramirez L."/>
            <person name="Alfaro M."/>
            <person name="Sun H."/>
            <person name="Tritt A."/>
            <person name="Yoshinaga Y."/>
            <person name="Zwiers L.-H."/>
            <person name="Turgeon B."/>
            <person name="Goodwin S."/>
            <person name="Spatafora J."/>
            <person name="Crous P."/>
            <person name="Grigoriev I."/>
        </authorList>
    </citation>
    <scope>NUCLEOTIDE SEQUENCE</scope>
    <source>
        <strain evidence="2">CBS 207.26</strain>
    </source>
</reference>
<evidence type="ECO:0000313" key="2">
    <source>
        <dbReference type="EMBL" id="KAF2193892.1"/>
    </source>
</evidence>